<dbReference type="InterPro" id="IPR002182">
    <property type="entry name" value="NB-ARC"/>
</dbReference>
<evidence type="ECO:0000256" key="2">
    <source>
        <dbReference type="ARBA" id="ARBA00022737"/>
    </source>
</evidence>
<dbReference type="GO" id="GO:0005634">
    <property type="term" value="C:nucleus"/>
    <property type="evidence" value="ECO:0007669"/>
    <property type="project" value="TreeGrafter"/>
</dbReference>
<dbReference type="GO" id="GO:0005829">
    <property type="term" value="C:cytosol"/>
    <property type="evidence" value="ECO:0007669"/>
    <property type="project" value="UniProtKB-ARBA"/>
</dbReference>
<feature type="region of interest" description="Disordered" evidence="4">
    <location>
        <begin position="1462"/>
        <end position="1500"/>
    </location>
</feature>
<dbReference type="eggNOG" id="KOG0274">
    <property type="taxonomic scope" value="Eukaryota"/>
</dbReference>
<dbReference type="SUPFAM" id="SSF52540">
    <property type="entry name" value="P-loop containing nucleoside triphosphate hydrolases"/>
    <property type="match status" value="1"/>
</dbReference>
<dbReference type="EMBL" id="GL349454">
    <property type="protein sequence ID" value="KNC49350.1"/>
    <property type="molecule type" value="Genomic_DNA"/>
</dbReference>
<evidence type="ECO:0000256" key="4">
    <source>
        <dbReference type="SAM" id="MobiDB-lite"/>
    </source>
</evidence>
<dbReference type="PRINTS" id="PR00364">
    <property type="entry name" value="DISEASERSIST"/>
</dbReference>
<dbReference type="InterPro" id="IPR027417">
    <property type="entry name" value="P-loop_NTPase"/>
</dbReference>
<dbReference type="Gene3D" id="1.10.10.10">
    <property type="entry name" value="Winged helix-like DNA-binding domain superfamily/Winged helix DNA-binding domain"/>
    <property type="match status" value="1"/>
</dbReference>
<dbReference type="Proteomes" id="UP000054408">
    <property type="component" value="Unassembled WGS sequence"/>
</dbReference>
<dbReference type="eggNOG" id="KOG0292">
    <property type="taxonomic scope" value="Eukaryota"/>
</dbReference>
<dbReference type="InterPro" id="IPR036388">
    <property type="entry name" value="WH-like_DNA-bd_sf"/>
</dbReference>
<dbReference type="STRING" id="461836.A0A0L0DAT8"/>
<evidence type="ECO:0000259" key="5">
    <source>
        <dbReference type="Pfam" id="PF00931"/>
    </source>
</evidence>
<feature type="repeat" description="WD" evidence="3">
    <location>
        <begin position="846"/>
        <end position="881"/>
    </location>
</feature>
<feature type="repeat" description="WD" evidence="3">
    <location>
        <begin position="790"/>
        <end position="835"/>
    </location>
</feature>
<dbReference type="SMART" id="SM00320">
    <property type="entry name" value="WD40"/>
    <property type="match status" value="12"/>
</dbReference>
<dbReference type="Pfam" id="PF00400">
    <property type="entry name" value="WD40"/>
    <property type="match status" value="8"/>
</dbReference>
<keyword evidence="7" id="KW-1185">Reference proteome</keyword>
<evidence type="ECO:0000313" key="7">
    <source>
        <dbReference type="Proteomes" id="UP000054408"/>
    </source>
</evidence>
<dbReference type="Gene3D" id="3.40.50.300">
    <property type="entry name" value="P-loop containing nucleotide triphosphate hydrolases"/>
    <property type="match status" value="1"/>
</dbReference>
<evidence type="ECO:0000256" key="1">
    <source>
        <dbReference type="ARBA" id="ARBA00022574"/>
    </source>
</evidence>
<keyword evidence="2" id="KW-0677">Repeat</keyword>
<dbReference type="Pfam" id="PF00931">
    <property type="entry name" value="NB-ARC"/>
    <property type="match status" value="1"/>
</dbReference>
<evidence type="ECO:0000256" key="3">
    <source>
        <dbReference type="PROSITE-ProRule" id="PRU00221"/>
    </source>
</evidence>
<feature type="domain" description="NB-ARC" evidence="5">
    <location>
        <begin position="191"/>
        <end position="353"/>
    </location>
</feature>
<dbReference type="Gene3D" id="2.130.10.10">
    <property type="entry name" value="YVTN repeat-like/Quinoprotein amine dehydrogenase"/>
    <property type="match status" value="5"/>
</dbReference>
<dbReference type="InterPro" id="IPR015943">
    <property type="entry name" value="WD40/YVTN_repeat-like_dom_sf"/>
</dbReference>
<dbReference type="SUPFAM" id="SSF50978">
    <property type="entry name" value="WD40 repeat-like"/>
    <property type="match status" value="2"/>
</dbReference>
<dbReference type="InterPro" id="IPR001680">
    <property type="entry name" value="WD40_rpt"/>
</dbReference>
<dbReference type="GO" id="GO:0043531">
    <property type="term" value="F:ADP binding"/>
    <property type="evidence" value="ECO:0007669"/>
    <property type="project" value="InterPro"/>
</dbReference>
<protein>
    <submittedName>
        <fullName evidence="6">WD repeat protein</fullName>
    </submittedName>
</protein>
<keyword evidence="1 3" id="KW-0853">WD repeat</keyword>
<dbReference type="GeneID" id="25564778"/>
<feature type="compositionally biased region" description="Pro residues" evidence="4">
    <location>
        <begin position="1471"/>
        <end position="1483"/>
    </location>
</feature>
<dbReference type="RefSeq" id="XP_013758057.1">
    <property type="nucleotide sequence ID" value="XM_013902603.1"/>
</dbReference>
<sequence length="1577" mass="167690">MDDVHALLEGSRIIVISVSPYLLASGFAMEEVRFALDNNPVIIPVFMHEALPFNSVWGDARLADADIIERVTGAVHEEQAKAWIGPDLIAAFGDLAHAKGAVHKAEHSEDPNVKAWYYSRCERVKLIHSLLEWGCVQGDRNGHDSFSDLVSRVAVAVVDVLRDSCSIERLPLLMPPPPNPSEYYPLPDTRAAVINVLLGANNVSVVGVNGLGGVGKSSLAADVAIHPAITSVFSVFWLPLGEDKTSPIAIASRMSYFLKQGLGCAIDAQAGLNDLQPILAAKTRALAAAGTRILLILDDAWTTRQASVFTNHIAAPHAVLVTSRNAAVATNSASSIELGTFAPDDAAVVLRNYLAKGSPEWAITLALDDPRIVSLATFCRGHALALAVLGSSISGEAALDDAFEDAADATELAMDEHRDDCGGSDAKYAHIFDIITWTLGGAILKRVRKVARAIYAMLAVFPSDAPIDVANFRSAIDASNIKFARALDALANTSLLRVVAADGGSITVVELHDLHLEYIRHRLEVCFDDIPSLPARHLAVVAGVPPPGATPESARETMTSGTASNWIVTHGISHLIAAGANHAAVAVALSWPWMKARADDSLGGLLNDLRCVVRLGCEGVKDVDEVERALSLSREIIESGTSHVETELVARLAYGKASKAVKDLVAAVSKDASSKAFIPSRAVDPVTHRGAERFRFVGSYEKVINIGGSLVAGGCKDNVDVLDVLTGERVEVLEGHTDCVNGVLALPSADGQQPVLVSWSRDNTIRVWHAADDGTGAIRYTAYSASCEVLEGHTSDVEGVIALPSADGQLPVLVSWSEDKTIRVWPADDGTGAMRYTANRDSCEVLEGHTGDVRGVIALPSAHGQLPVLVSWSFDGTIRVWHAADDGTGAMRYTANRDSCEVLDGHTMYVKGVIALPSADGQLPVLVSWSEDKTIRVWHAADDGTGAMRYTANRDSCEVLEGDTYGAQGVIALPSADGQLPVLVSWSLDDTIRVWHAADDGTGAMRYTANRDSCEVLKGHDGNVGGVIALSSVDGQLPVLVSWSFDGTIRVWHPADDGTGAMWYTANRDSCEVLKGHDGNVGGVIALSSVDGQLPVLVSWSADGTIRVWHPADNGMGAMRYTANSASCKVLKRHTSLVRGVIALPSVDSQLPFLVSWSSDDTIRVWHAADDRTDAMRYTADSASCEVLEGRTGNVKGVIALPSADSQLPVLVSWSGDETIRVWHAADNGTRAIRYTVDSASCEVLKGHTYGVRDVIALPSAHGQLPVLVSWSWDNTIRVWHAADDGTGAIRYTAHRDSCEVLDGHTKCVQGVIAQLPVLVSWSEDKTVRVWHPADDGTGAMRYTTDRDSCEVLKGHTGGVQGVIALPSAHGQLPVLVSWSWDRTIRVWHAADDGTGAVWYTADSASCEVLEGHTSGVNGVIALPSANGQLPVLVSWSGTTRSGCSGAMHATDGTTAIVPWPEPELTSSSPANPPTPLTPPLPSPMCSTGSISESDESHGRTDAVELGLEELAMALQEAKSVGGMSKADCGSRIKMMLPDHVWRKGLGASVINTALARKLVKYNGVGTARKLILNEDT</sequence>
<proteinExistence type="predicted"/>
<dbReference type="PANTHER" id="PTHR22847:SF637">
    <property type="entry name" value="WD REPEAT DOMAIN 5B"/>
    <property type="match status" value="1"/>
</dbReference>
<dbReference type="PANTHER" id="PTHR22847">
    <property type="entry name" value="WD40 REPEAT PROTEIN"/>
    <property type="match status" value="1"/>
</dbReference>
<name>A0A0L0DAT8_THETB</name>
<dbReference type="InterPro" id="IPR036322">
    <property type="entry name" value="WD40_repeat_dom_sf"/>
</dbReference>
<feature type="repeat" description="WD" evidence="3">
    <location>
        <begin position="733"/>
        <end position="768"/>
    </location>
</feature>
<accession>A0A0L0DAT8</accession>
<gene>
    <name evidence="6" type="ORF">AMSG_05349</name>
</gene>
<evidence type="ECO:0000313" key="6">
    <source>
        <dbReference type="EMBL" id="KNC49350.1"/>
    </source>
</evidence>
<dbReference type="PROSITE" id="PS50082">
    <property type="entry name" value="WD_REPEATS_2"/>
    <property type="match status" value="3"/>
</dbReference>
<reference evidence="6 7" key="1">
    <citation type="submission" date="2010-05" db="EMBL/GenBank/DDBJ databases">
        <title>The Genome Sequence of Thecamonas trahens ATCC 50062.</title>
        <authorList>
            <consortium name="The Broad Institute Genome Sequencing Platform"/>
            <person name="Russ C."/>
            <person name="Cuomo C."/>
            <person name="Shea T."/>
            <person name="Young S.K."/>
            <person name="Zeng Q."/>
            <person name="Koehrsen M."/>
            <person name="Haas B."/>
            <person name="Borodovsky M."/>
            <person name="Guigo R."/>
            <person name="Alvarado L."/>
            <person name="Berlin A."/>
            <person name="Bochicchio J."/>
            <person name="Borenstein D."/>
            <person name="Chapman S."/>
            <person name="Chen Z."/>
            <person name="Freedman E."/>
            <person name="Gellesch M."/>
            <person name="Goldberg J."/>
            <person name="Griggs A."/>
            <person name="Gujja S."/>
            <person name="Heilman E."/>
            <person name="Heiman D."/>
            <person name="Hepburn T."/>
            <person name="Howarth C."/>
            <person name="Jen D."/>
            <person name="Larson L."/>
            <person name="Mehta T."/>
            <person name="Park D."/>
            <person name="Pearson M."/>
            <person name="Roberts A."/>
            <person name="Saif S."/>
            <person name="Shenoy N."/>
            <person name="Sisk P."/>
            <person name="Stolte C."/>
            <person name="Sykes S."/>
            <person name="Thomson T."/>
            <person name="Walk T."/>
            <person name="White J."/>
            <person name="Yandava C."/>
            <person name="Burger G."/>
            <person name="Gray M.W."/>
            <person name="Holland P.W.H."/>
            <person name="King N."/>
            <person name="Lang F.B.F."/>
            <person name="Roger A.J."/>
            <person name="Ruiz-Trillo I."/>
            <person name="Lander E."/>
            <person name="Nusbaum C."/>
        </authorList>
    </citation>
    <scope>NUCLEOTIDE SEQUENCE [LARGE SCALE GENOMIC DNA]</scope>
    <source>
        <strain evidence="6 7">ATCC 50062</strain>
    </source>
</reference>
<dbReference type="GO" id="GO:1990234">
    <property type="term" value="C:transferase complex"/>
    <property type="evidence" value="ECO:0007669"/>
    <property type="project" value="UniProtKB-ARBA"/>
</dbReference>
<organism evidence="6 7">
    <name type="scientific">Thecamonas trahens ATCC 50062</name>
    <dbReference type="NCBI Taxonomy" id="461836"/>
    <lineage>
        <taxon>Eukaryota</taxon>
        <taxon>Apusozoa</taxon>
        <taxon>Apusomonadida</taxon>
        <taxon>Apusomonadidae</taxon>
        <taxon>Thecamonas</taxon>
    </lineage>
</organism>